<dbReference type="RefSeq" id="WP_407640319.1">
    <property type="nucleotide sequence ID" value="NZ_FODD01000028.1"/>
</dbReference>
<dbReference type="PANTHER" id="PTHR36844:SF1">
    <property type="entry name" value="PROTEASE PRSW"/>
    <property type="match status" value="1"/>
</dbReference>
<dbReference type="InterPro" id="IPR026898">
    <property type="entry name" value="PrsW"/>
</dbReference>
<feature type="transmembrane region" description="Helical" evidence="2">
    <location>
        <begin position="197"/>
        <end position="217"/>
    </location>
</feature>
<name>A0A1H8Q7G4_9ACTN</name>
<evidence type="ECO:0000313" key="4">
    <source>
        <dbReference type="Proteomes" id="UP000181951"/>
    </source>
</evidence>
<evidence type="ECO:0000256" key="1">
    <source>
        <dbReference type="SAM" id="MobiDB-lite"/>
    </source>
</evidence>
<feature type="transmembrane region" description="Helical" evidence="2">
    <location>
        <begin position="304"/>
        <end position="325"/>
    </location>
</feature>
<feature type="transmembrane region" description="Helical" evidence="2">
    <location>
        <begin position="275"/>
        <end position="292"/>
    </location>
</feature>
<dbReference type="AlphaFoldDB" id="A0A1H8Q7G4"/>
<keyword evidence="2" id="KW-0472">Membrane</keyword>
<feature type="compositionally biased region" description="Pro residues" evidence="1">
    <location>
        <begin position="459"/>
        <end position="472"/>
    </location>
</feature>
<proteinExistence type="predicted"/>
<feature type="transmembrane region" description="Helical" evidence="2">
    <location>
        <begin position="59"/>
        <end position="84"/>
    </location>
</feature>
<feature type="transmembrane region" description="Helical" evidence="2">
    <location>
        <begin position="122"/>
        <end position="140"/>
    </location>
</feature>
<feature type="transmembrane region" description="Helical" evidence="2">
    <location>
        <begin position="90"/>
        <end position="110"/>
    </location>
</feature>
<dbReference type="STRING" id="310780.SAMN05216267_102893"/>
<feature type="transmembrane region" description="Helical" evidence="2">
    <location>
        <begin position="237"/>
        <end position="263"/>
    </location>
</feature>
<feature type="region of interest" description="Disordered" evidence="1">
    <location>
        <begin position="1"/>
        <end position="37"/>
    </location>
</feature>
<dbReference type="Proteomes" id="UP000181951">
    <property type="component" value="Unassembled WGS sequence"/>
</dbReference>
<dbReference type="EMBL" id="FODD01000028">
    <property type="protein sequence ID" value="SEO50175.1"/>
    <property type="molecule type" value="Genomic_DNA"/>
</dbReference>
<keyword evidence="4" id="KW-1185">Reference proteome</keyword>
<accession>A0A1H8Q7G4</accession>
<feature type="compositionally biased region" description="Low complexity" evidence="1">
    <location>
        <begin position="9"/>
        <end position="32"/>
    </location>
</feature>
<reference evidence="3 4" key="1">
    <citation type="submission" date="2016-10" db="EMBL/GenBank/DDBJ databases">
        <authorList>
            <person name="de Groot N.N."/>
        </authorList>
    </citation>
    <scope>NUCLEOTIDE SEQUENCE [LARGE SCALE GENOMIC DNA]</scope>
    <source>
        <strain evidence="3 4">CGMCC 4.2026</strain>
    </source>
</reference>
<organism evidence="3 4">
    <name type="scientific">Actinacidiphila rubida</name>
    <dbReference type="NCBI Taxonomy" id="310780"/>
    <lineage>
        <taxon>Bacteria</taxon>
        <taxon>Bacillati</taxon>
        <taxon>Actinomycetota</taxon>
        <taxon>Actinomycetes</taxon>
        <taxon>Kitasatosporales</taxon>
        <taxon>Streptomycetaceae</taxon>
        <taxon>Actinacidiphila</taxon>
    </lineage>
</organism>
<evidence type="ECO:0000313" key="3">
    <source>
        <dbReference type="EMBL" id="SEO50175.1"/>
    </source>
</evidence>
<evidence type="ECO:0000256" key="2">
    <source>
        <dbReference type="SAM" id="Phobius"/>
    </source>
</evidence>
<feature type="compositionally biased region" description="Pro residues" evidence="1">
    <location>
        <begin position="481"/>
        <end position="496"/>
    </location>
</feature>
<dbReference type="PANTHER" id="PTHR36844">
    <property type="entry name" value="PROTEASE PRSW"/>
    <property type="match status" value="1"/>
</dbReference>
<keyword evidence="2" id="KW-1133">Transmembrane helix</keyword>
<feature type="region of interest" description="Disordered" evidence="1">
    <location>
        <begin position="448"/>
        <end position="496"/>
    </location>
</feature>
<keyword evidence="2" id="KW-0812">Transmembrane</keyword>
<sequence>MSTFPAPVPSSSDSHPPAPTHAPHQPQVAQAPGSVADVPAPAPATWQYLPRRSFWESRAVRTGALFTALAVCGVVILALVRHHIGTEPFLVGLALAILPVPLLLWVFLWLDHVAPSPWQNVVFAFTWGACAATLVALFANEYGAKLLATTFSGTPTQTDQWGATFVAPLVEESAKGAAILLLFLFRRRQFESVLDGIVVAGLTATGFAFTENILYLGTAFSEDQAVGSHGATTFATFFVRVLMTPFAHPLFTSMTGIGFALAAVVRPGRRWRWRWLPPVAGWMLAMGLHGTWNGSSTTSPLTFLTLYVAVMVPAFGLLVWLAFWARSNELRTVRRQLPAYAAAGWLAPAEPNALATMRTRAEARRIARRFQGDAAARAVREYAAFATHLAFLRGAAGRGAPAPDYAAREAELLHHLWQRKSLAQPALLHAANPLPRWAPAPWQVPAPRPGLLTYAPQQQPAPPHPYAPPPSSAPDAYTPDPYAPPPSNPYAPPKHL</sequence>
<protein>
    <submittedName>
        <fullName evidence="3">Membrane proteinase PrsW, cleaves anti-sigma factor RsiW, M82 family</fullName>
    </submittedName>
</protein>
<gene>
    <name evidence="3" type="ORF">SAMN05216267_102893</name>
</gene>
<dbReference type="Pfam" id="PF13367">
    <property type="entry name" value="PrsW-protease"/>
    <property type="match status" value="1"/>
</dbReference>
<dbReference type="GO" id="GO:0008233">
    <property type="term" value="F:peptidase activity"/>
    <property type="evidence" value="ECO:0007669"/>
    <property type="project" value="InterPro"/>
</dbReference>